<dbReference type="Proteomes" id="UP001595556">
    <property type="component" value="Unassembled WGS sequence"/>
</dbReference>
<dbReference type="SUPFAM" id="SSF51206">
    <property type="entry name" value="cAMP-binding domain-like"/>
    <property type="match status" value="1"/>
</dbReference>
<evidence type="ECO:0000313" key="6">
    <source>
        <dbReference type="EMBL" id="MFC3148647.1"/>
    </source>
</evidence>
<feature type="domain" description="Cyclic nucleotide-binding" evidence="4">
    <location>
        <begin position="12"/>
        <end position="132"/>
    </location>
</feature>
<dbReference type="EMBL" id="JBHRTI010000007">
    <property type="protein sequence ID" value="MFC3148647.1"/>
    <property type="molecule type" value="Genomic_DNA"/>
</dbReference>
<dbReference type="InterPro" id="IPR036390">
    <property type="entry name" value="WH_DNA-bd_sf"/>
</dbReference>
<dbReference type="Pfam" id="PF13545">
    <property type="entry name" value="HTH_Crp_2"/>
    <property type="match status" value="1"/>
</dbReference>
<dbReference type="InterPro" id="IPR014710">
    <property type="entry name" value="RmlC-like_jellyroll"/>
</dbReference>
<feature type="domain" description="HTH crp-type" evidence="5">
    <location>
        <begin position="146"/>
        <end position="216"/>
    </location>
</feature>
<dbReference type="SUPFAM" id="SSF46785">
    <property type="entry name" value="Winged helix' DNA-binding domain"/>
    <property type="match status" value="1"/>
</dbReference>
<dbReference type="Gene3D" id="2.60.120.10">
    <property type="entry name" value="Jelly Rolls"/>
    <property type="match status" value="1"/>
</dbReference>
<protein>
    <submittedName>
        <fullName evidence="6">Crp/Fnr family transcriptional regulator</fullName>
    </submittedName>
</protein>
<dbReference type="RefSeq" id="WP_377305063.1">
    <property type="nucleotide sequence ID" value="NZ_CP180191.1"/>
</dbReference>
<keyword evidence="1" id="KW-0805">Transcription regulation</keyword>
<dbReference type="InterPro" id="IPR012318">
    <property type="entry name" value="HTH_CRP"/>
</dbReference>
<proteinExistence type="predicted"/>
<dbReference type="PROSITE" id="PS51063">
    <property type="entry name" value="HTH_CRP_2"/>
    <property type="match status" value="1"/>
</dbReference>
<dbReference type="InterPro" id="IPR036388">
    <property type="entry name" value="WH-like_DNA-bd_sf"/>
</dbReference>
<dbReference type="InterPro" id="IPR018490">
    <property type="entry name" value="cNMP-bd_dom_sf"/>
</dbReference>
<sequence>MLLHAALQQTPWWDYLTDAERARAIAGVEERFFTGGQVVVRKGERVDCWLGVIEGLVKINAVNASGKSATFTGVPTGGWFGEGTLLKHEVRKYDVVALRDTRIAWMNGATFQWLLDHSIGFNRFLLKQLNERLGQFIAVVEYERLLEPDARVARCLAELYNPLLYPGSGAHLAISQEEVGYLAGVSRQRVNQALKLLEERGLLKVSYGGVQVLDLEGLRHYGA</sequence>
<organism evidence="6 7">
    <name type="scientific">Piscinibacterium candidicorallinum</name>
    <dbReference type="NCBI Taxonomy" id="1793872"/>
    <lineage>
        <taxon>Bacteria</taxon>
        <taxon>Pseudomonadati</taxon>
        <taxon>Pseudomonadota</taxon>
        <taxon>Betaproteobacteria</taxon>
        <taxon>Burkholderiales</taxon>
        <taxon>Piscinibacterium</taxon>
    </lineage>
</organism>
<keyword evidence="2" id="KW-0238">DNA-binding</keyword>
<dbReference type="InterPro" id="IPR000595">
    <property type="entry name" value="cNMP-bd_dom"/>
</dbReference>
<keyword evidence="7" id="KW-1185">Reference proteome</keyword>
<name>A0ABV7HB87_9BURK</name>
<evidence type="ECO:0000259" key="5">
    <source>
        <dbReference type="PROSITE" id="PS51063"/>
    </source>
</evidence>
<comment type="caution">
    <text evidence="6">The sequence shown here is derived from an EMBL/GenBank/DDBJ whole genome shotgun (WGS) entry which is preliminary data.</text>
</comment>
<dbReference type="Gene3D" id="1.10.10.10">
    <property type="entry name" value="Winged helix-like DNA-binding domain superfamily/Winged helix DNA-binding domain"/>
    <property type="match status" value="1"/>
</dbReference>
<dbReference type="CDD" id="cd00038">
    <property type="entry name" value="CAP_ED"/>
    <property type="match status" value="1"/>
</dbReference>
<evidence type="ECO:0000313" key="7">
    <source>
        <dbReference type="Proteomes" id="UP001595556"/>
    </source>
</evidence>
<evidence type="ECO:0000256" key="3">
    <source>
        <dbReference type="ARBA" id="ARBA00023163"/>
    </source>
</evidence>
<evidence type="ECO:0000256" key="2">
    <source>
        <dbReference type="ARBA" id="ARBA00023125"/>
    </source>
</evidence>
<accession>A0ABV7HB87</accession>
<reference evidence="7" key="1">
    <citation type="journal article" date="2019" name="Int. J. Syst. Evol. Microbiol.">
        <title>The Global Catalogue of Microorganisms (GCM) 10K type strain sequencing project: providing services to taxonomists for standard genome sequencing and annotation.</title>
        <authorList>
            <consortium name="The Broad Institute Genomics Platform"/>
            <consortium name="The Broad Institute Genome Sequencing Center for Infectious Disease"/>
            <person name="Wu L."/>
            <person name="Ma J."/>
        </authorList>
    </citation>
    <scope>NUCLEOTIDE SEQUENCE [LARGE SCALE GENOMIC DNA]</scope>
    <source>
        <strain evidence="7">KCTC 52168</strain>
    </source>
</reference>
<keyword evidence="3" id="KW-0804">Transcription</keyword>
<evidence type="ECO:0000256" key="1">
    <source>
        <dbReference type="ARBA" id="ARBA00023015"/>
    </source>
</evidence>
<gene>
    <name evidence="6" type="ORF">ACFOEN_13525</name>
</gene>
<evidence type="ECO:0000259" key="4">
    <source>
        <dbReference type="PROSITE" id="PS50042"/>
    </source>
</evidence>
<dbReference type="PROSITE" id="PS50042">
    <property type="entry name" value="CNMP_BINDING_3"/>
    <property type="match status" value="1"/>
</dbReference>
<dbReference type="Pfam" id="PF00027">
    <property type="entry name" value="cNMP_binding"/>
    <property type="match status" value="1"/>
</dbReference>